<reference evidence="2" key="1">
    <citation type="submission" date="2023-04" db="EMBL/GenBank/DDBJ databases">
        <title>Phytophthora fragariaefolia NBRC 109709.</title>
        <authorList>
            <person name="Ichikawa N."/>
            <person name="Sato H."/>
            <person name="Tonouchi N."/>
        </authorList>
    </citation>
    <scope>NUCLEOTIDE SEQUENCE</scope>
    <source>
        <strain evidence="2">NBRC 109709</strain>
    </source>
</reference>
<gene>
    <name evidence="2" type="ORF">Pfra01_001649800</name>
</gene>
<evidence type="ECO:0000256" key="1">
    <source>
        <dbReference type="SAM" id="MobiDB-lite"/>
    </source>
</evidence>
<dbReference type="AlphaFoldDB" id="A0A9W7CW20"/>
<feature type="compositionally biased region" description="Low complexity" evidence="1">
    <location>
        <begin position="20"/>
        <end position="30"/>
    </location>
</feature>
<feature type="compositionally biased region" description="Low complexity" evidence="1">
    <location>
        <begin position="73"/>
        <end position="83"/>
    </location>
</feature>
<organism evidence="2 3">
    <name type="scientific">Phytophthora fragariaefolia</name>
    <dbReference type="NCBI Taxonomy" id="1490495"/>
    <lineage>
        <taxon>Eukaryota</taxon>
        <taxon>Sar</taxon>
        <taxon>Stramenopiles</taxon>
        <taxon>Oomycota</taxon>
        <taxon>Peronosporomycetes</taxon>
        <taxon>Peronosporales</taxon>
        <taxon>Peronosporaceae</taxon>
        <taxon>Phytophthora</taxon>
    </lineage>
</organism>
<accession>A0A9W7CW20</accession>
<feature type="region of interest" description="Disordered" evidence="1">
    <location>
        <begin position="1"/>
        <end position="93"/>
    </location>
</feature>
<feature type="region of interest" description="Disordered" evidence="1">
    <location>
        <begin position="303"/>
        <end position="325"/>
    </location>
</feature>
<dbReference type="Proteomes" id="UP001165121">
    <property type="component" value="Unassembled WGS sequence"/>
</dbReference>
<evidence type="ECO:0000313" key="2">
    <source>
        <dbReference type="EMBL" id="GMF45716.1"/>
    </source>
</evidence>
<feature type="compositionally biased region" description="Low complexity" evidence="1">
    <location>
        <begin position="1"/>
        <end position="13"/>
    </location>
</feature>
<sequence>MAVASSTNAASGTPSGGGSAAPSVSSAPPARNDGRSSSDESEDEEAEWQPPGSKEVSPNSEAQDRAPSPPSKPSGSASGNSSPDTDIGKTAGPQATSVNQATAHQTLGLLPSGQGSYSGMPVVVEIPPGEPSDITVRIFGTTELAVLYDFFDDNDVIRDLILTPRETPLTATELSSQLKNIAVRRESASILSPFDSKQLALRTFGTMSLLRKMAAKYSLIKRKLVEADVSATVVELRDEVLRLKRDQQFQSSYWIEKVADVPRERNAAVAQMRLDFVLLMEEREQDISSLRSQVQRSRWSWRRHGRPEGHPLLDRKARASGLPVS</sequence>
<keyword evidence="3" id="KW-1185">Reference proteome</keyword>
<name>A0A9W7CW20_9STRA</name>
<comment type="caution">
    <text evidence="2">The sequence shown here is derived from an EMBL/GenBank/DDBJ whole genome shotgun (WGS) entry which is preliminary data.</text>
</comment>
<proteinExistence type="predicted"/>
<evidence type="ECO:0000313" key="3">
    <source>
        <dbReference type="Proteomes" id="UP001165121"/>
    </source>
</evidence>
<dbReference type="EMBL" id="BSXT01001877">
    <property type="protein sequence ID" value="GMF45716.1"/>
    <property type="molecule type" value="Genomic_DNA"/>
</dbReference>
<feature type="compositionally biased region" description="Basic and acidic residues" evidence="1">
    <location>
        <begin position="306"/>
        <end position="317"/>
    </location>
</feature>
<protein>
    <submittedName>
        <fullName evidence="2">Unnamed protein product</fullName>
    </submittedName>
</protein>